<organism evidence="1 2">
    <name type="scientific">Araneus ventricosus</name>
    <name type="common">Orbweaver spider</name>
    <name type="synonym">Epeira ventricosa</name>
    <dbReference type="NCBI Taxonomy" id="182803"/>
    <lineage>
        <taxon>Eukaryota</taxon>
        <taxon>Metazoa</taxon>
        <taxon>Ecdysozoa</taxon>
        <taxon>Arthropoda</taxon>
        <taxon>Chelicerata</taxon>
        <taxon>Arachnida</taxon>
        <taxon>Araneae</taxon>
        <taxon>Araneomorphae</taxon>
        <taxon>Entelegynae</taxon>
        <taxon>Araneoidea</taxon>
        <taxon>Araneidae</taxon>
        <taxon>Araneus</taxon>
    </lineage>
</organism>
<dbReference type="Proteomes" id="UP000499080">
    <property type="component" value="Unassembled WGS sequence"/>
</dbReference>
<keyword evidence="2" id="KW-1185">Reference proteome</keyword>
<dbReference type="AlphaFoldDB" id="A0A4Y2IVR6"/>
<comment type="caution">
    <text evidence="1">The sequence shown here is derived from an EMBL/GenBank/DDBJ whole genome shotgun (WGS) entry which is preliminary data.</text>
</comment>
<gene>
    <name evidence="1" type="ORF">AVEN_47415_1</name>
</gene>
<sequence length="183" mass="20147">MKCCSLVQRISERHKTSFIALMQYLTFGRKYDAAAVTDDLSRAQNKNSLNQRAKIIMIKVFCELNESLSISSHSEEKRTETLEEKCLFSIVRKIRKSDPLNSKVLRCSTTKSSSLSNIVKSSSLSNIVKSSSLSNIVKSSSLSNIVKSSSLSKTVKSSAYHKSSSLSNIVKSSSLSNIGRVLA</sequence>
<accession>A0A4Y2IVR6</accession>
<reference evidence="1 2" key="1">
    <citation type="journal article" date="2019" name="Sci. Rep.">
        <title>Orb-weaving spider Araneus ventricosus genome elucidates the spidroin gene catalogue.</title>
        <authorList>
            <person name="Kono N."/>
            <person name="Nakamura H."/>
            <person name="Ohtoshi R."/>
            <person name="Moran D.A.P."/>
            <person name="Shinohara A."/>
            <person name="Yoshida Y."/>
            <person name="Fujiwara M."/>
            <person name="Mori M."/>
            <person name="Tomita M."/>
            <person name="Arakawa K."/>
        </authorList>
    </citation>
    <scope>NUCLEOTIDE SEQUENCE [LARGE SCALE GENOMIC DNA]</scope>
</reference>
<dbReference type="EMBL" id="BGPR01002939">
    <property type="protein sequence ID" value="GBM81329.1"/>
    <property type="molecule type" value="Genomic_DNA"/>
</dbReference>
<name>A0A4Y2IVR6_ARAVE</name>
<protein>
    <submittedName>
        <fullName evidence="1">Uncharacterized protein</fullName>
    </submittedName>
</protein>
<proteinExistence type="predicted"/>
<evidence type="ECO:0000313" key="1">
    <source>
        <dbReference type="EMBL" id="GBM81329.1"/>
    </source>
</evidence>
<evidence type="ECO:0000313" key="2">
    <source>
        <dbReference type="Proteomes" id="UP000499080"/>
    </source>
</evidence>